<dbReference type="GO" id="GO:0005829">
    <property type="term" value="C:cytosol"/>
    <property type="evidence" value="ECO:0007669"/>
    <property type="project" value="UniProtKB-SubCell"/>
</dbReference>
<dbReference type="PANTHER" id="PTHR11260:SF615">
    <property type="entry name" value="GLUTATHIONE S-TRANSFERASE U17"/>
    <property type="match status" value="1"/>
</dbReference>
<evidence type="ECO:0000256" key="1">
    <source>
        <dbReference type="ARBA" id="ARBA00022575"/>
    </source>
</evidence>
<evidence type="ECO:0000256" key="3">
    <source>
        <dbReference type="ARBA" id="ARBA00025743"/>
    </source>
</evidence>
<dbReference type="CDD" id="cd03185">
    <property type="entry name" value="GST_C_Tau"/>
    <property type="match status" value="1"/>
</dbReference>
<dbReference type="Pfam" id="PF13410">
    <property type="entry name" value="GST_C_2"/>
    <property type="match status" value="1"/>
</dbReference>
<evidence type="ECO:0000256" key="4">
    <source>
        <dbReference type="ARBA" id="ARBA00047960"/>
    </source>
</evidence>
<dbReference type="SUPFAM" id="SSF47616">
    <property type="entry name" value="GST C-terminal domain-like"/>
    <property type="match status" value="1"/>
</dbReference>
<feature type="domain" description="GST C-terminal" evidence="6">
    <location>
        <begin position="1"/>
        <end position="111"/>
    </location>
</feature>
<organism evidence="7 8">
    <name type="scientific">Hibiscus syriacus</name>
    <name type="common">Rose of Sharon</name>
    <dbReference type="NCBI Taxonomy" id="106335"/>
    <lineage>
        <taxon>Eukaryota</taxon>
        <taxon>Viridiplantae</taxon>
        <taxon>Streptophyta</taxon>
        <taxon>Embryophyta</taxon>
        <taxon>Tracheophyta</taxon>
        <taxon>Spermatophyta</taxon>
        <taxon>Magnoliopsida</taxon>
        <taxon>eudicotyledons</taxon>
        <taxon>Gunneridae</taxon>
        <taxon>Pentapetalae</taxon>
        <taxon>rosids</taxon>
        <taxon>malvids</taxon>
        <taxon>Malvales</taxon>
        <taxon>Malvaceae</taxon>
        <taxon>Malvoideae</taxon>
        <taxon>Hibiscus</taxon>
    </lineage>
</organism>
<sequence>MRSNWFADGEEAKKEAIEQLEEGVALMEEAFGKCSKGKAFFGGDEIGYLDIAFGSFLGWLRVTEKINGIRLMDEAKAPVLVNWAESFCSHAAVKDFMPDIDKLTEFGKMLFAKLRAAAETH</sequence>
<evidence type="ECO:0000259" key="6">
    <source>
        <dbReference type="PROSITE" id="PS50405"/>
    </source>
</evidence>
<comment type="function">
    <text evidence="5">Is involved in the conjugation of reduced glutathione to a wide number of exogenous and endogenous hydrophobic electrophiles.</text>
</comment>
<comment type="subcellular location">
    <subcellularLocation>
        <location evidence="5">Cytoplasm</location>
        <location evidence="5">Cytosol</location>
    </subcellularLocation>
</comment>
<dbReference type="Gene3D" id="1.20.1050.10">
    <property type="match status" value="1"/>
</dbReference>
<keyword evidence="5" id="KW-0963">Cytoplasm</keyword>
<reference evidence="7" key="1">
    <citation type="submission" date="2019-09" db="EMBL/GenBank/DDBJ databases">
        <title>Draft genome information of white flower Hibiscus syriacus.</title>
        <authorList>
            <person name="Kim Y.-M."/>
        </authorList>
    </citation>
    <scope>NUCLEOTIDE SEQUENCE [LARGE SCALE GENOMIC DNA]</scope>
    <source>
        <strain evidence="7">YM2019G1</strain>
    </source>
</reference>
<gene>
    <name evidence="7" type="ORF">F3Y22_tig00111027pilonHSYRG00478</name>
</gene>
<dbReference type="EMBL" id="VEPZ02001209">
    <property type="protein sequence ID" value="KAE8686908.1"/>
    <property type="molecule type" value="Genomic_DNA"/>
</dbReference>
<dbReference type="InterPro" id="IPR010987">
    <property type="entry name" value="Glutathione-S-Trfase_C-like"/>
</dbReference>
<evidence type="ECO:0000256" key="5">
    <source>
        <dbReference type="RuleBase" id="RU369102"/>
    </source>
</evidence>
<evidence type="ECO:0000256" key="2">
    <source>
        <dbReference type="ARBA" id="ARBA00022679"/>
    </source>
</evidence>
<accession>A0A6A2Z4S8</accession>
<comment type="caution">
    <text evidence="7">The sequence shown here is derived from an EMBL/GenBank/DDBJ whole genome shotgun (WGS) entry which is preliminary data.</text>
</comment>
<keyword evidence="8" id="KW-1185">Reference proteome</keyword>
<evidence type="ECO:0000313" key="8">
    <source>
        <dbReference type="Proteomes" id="UP000436088"/>
    </source>
</evidence>
<dbReference type="PANTHER" id="PTHR11260">
    <property type="entry name" value="GLUTATHIONE S-TRANSFERASE, GST, SUPERFAMILY, GST DOMAIN CONTAINING"/>
    <property type="match status" value="1"/>
</dbReference>
<keyword evidence="2 5" id="KW-0808">Transferase</keyword>
<comment type="catalytic activity">
    <reaction evidence="4 5">
        <text>RX + glutathione = an S-substituted glutathione + a halide anion + H(+)</text>
        <dbReference type="Rhea" id="RHEA:16437"/>
        <dbReference type="ChEBI" id="CHEBI:15378"/>
        <dbReference type="ChEBI" id="CHEBI:16042"/>
        <dbReference type="ChEBI" id="CHEBI:17792"/>
        <dbReference type="ChEBI" id="CHEBI:57925"/>
        <dbReference type="ChEBI" id="CHEBI:90779"/>
        <dbReference type="EC" id="2.5.1.18"/>
    </reaction>
</comment>
<keyword evidence="1" id="KW-0216">Detoxification</keyword>
<dbReference type="EC" id="2.5.1.18" evidence="5"/>
<dbReference type="AlphaFoldDB" id="A0A6A2Z4S8"/>
<dbReference type="GO" id="GO:0009407">
    <property type="term" value="P:toxin catabolic process"/>
    <property type="evidence" value="ECO:0007669"/>
    <property type="project" value="UniProtKB-ARBA"/>
</dbReference>
<dbReference type="Proteomes" id="UP000436088">
    <property type="component" value="Unassembled WGS sequence"/>
</dbReference>
<name>A0A6A2Z4S8_HIBSY</name>
<dbReference type="InterPro" id="IPR036282">
    <property type="entry name" value="Glutathione-S-Trfase_C_sf"/>
</dbReference>
<comment type="similarity">
    <text evidence="3">Belongs to the GST superfamily. Tau family.</text>
</comment>
<dbReference type="FunFam" id="1.20.1050.10:FF:000016">
    <property type="entry name" value="Glutathione S-transferase U9"/>
    <property type="match status" value="1"/>
</dbReference>
<evidence type="ECO:0000313" key="7">
    <source>
        <dbReference type="EMBL" id="KAE8686908.1"/>
    </source>
</evidence>
<dbReference type="GO" id="GO:0006749">
    <property type="term" value="P:glutathione metabolic process"/>
    <property type="evidence" value="ECO:0007669"/>
    <property type="project" value="InterPro"/>
</dbReference>
<dbReference type="InterPro" id="IPR045073">
    <property type="entry name" value="Omega/Tau-like"/>
</dbReference>
<protein>
    <recommendedName>
        <fullName evidence="5">Glutathione S-transferase</fullName>
        <ecNumber evidence="5">2.5.1.18</ecNumber>
    </recommendedName>
</protein>
<dbReference type="PROSITE" id="PS50405">
    <property type="entry name" value="GST_CTER"/>
    <property type="match status" value="1"/>
</dbReference>
<dbReference type="GO" id="GO:0004364">
    <property type="term" value="F:glutathione transferase activity"/>
    <property type="evidence" value="ECO:0007669"/>
    <property type="project" value="UniProtKB-UniRule"/>
</dbReference>
<dbReference type="InterPro" id="IPR045074">
    <property type="entry name" value="GST_C_Tau"/>
</dbReference>
<proteinExistence type="inferred from homology"/>